<protein>
    <submittedName>
        <fullName evidence="1">Uncharacterized protein</fullName>
    </submittedName>
</protein>
<organism evidence="1 2">
    <name type="scientific">Limnohabitans planktonicus II-D5</name>
    <dbReference type="NCBI Taxonomy" id="1293045"/>
    <lineage>
        <taxon>Bacteria</taxon>
        <taxon>Pseudomonadati</taxon>
        <taxon>Pseudomonadota</taxon>
        <taxon>Betaproteobacteria</taxon>
        <taxon>Burkholderiales</taxon>
        <taxon>Comamonadaceae</taxon>
        <taxon>Limnohabitans</taxon>
    </lineage>
</organism>
<proteinExistence type="predicted"/>
<dbReference type="Proteomes" id="UP000037507">
    <property type="component" value="Unassembled WGS sequence"/>
</dbReference>
<name>A0A2T7UEQ9_9BURK</name>
<evidence type="ECO:0000313" key="2">
    <source>
        <dbReference type="Proteomes" id="UP000037507"/>
    </source>
</evidence>
<comment type="caution">
    <text evidence="1">The sequence shown here is derived from an EMBL/GenBank/DDBJ whole genome shotgun (WGS) entry which is preliminary data.</text>
</comment>
<accession>A0A2T7UEQ9</accession>
<dbReference type="EMBL" id="LFYT02000007">
    <property type="protein sequence ID" value="PVE43186.1"/>
    <property type="molecule type" value="Genomic_DNA"/>
</dbReference>
<gene>
    <name evidence="1" type="ORF">H663_007790</name>
</gene>
<sequence>MLRTAKIAFILLIRPCELGRVTSILHLVKARPAGDQTLVDHMLFAWLASAHKIFPAGNTRLRLDQAKSINP</sequence>
<reference evidence="1" key="1">
    <citation type="submission" date="2017-04" db="EMBL/GenBank/DDBJ databases">
        <title>Unexpected and diverse lifestyles within the genus Limnohabitans.</title>
        <authorList>
            <person name="Kasalicky V."/>
            <person name="Mehrshad M."/>
            <person name="Andrei S.-A."/>
            <person name="Salcher M."/>
            <person name="Kratochvilova H."/>
            <person name="Simek K."/>
            <person name="Ghai R."/>
        </authorList>
    </citation>
    <scope>NUCLEOTIDE SEQUENCE [LARGE SCALE GENOMIC DNA]</scope>
    <source>
        <strain evidence="1">II-D5</strain>
    </source>
</reference>
<keyword evidence="2" id="KW-1185">Reference proteome</keyword>
<evidence type="ECO:0000313" key="1">
    <source>
        <dbReference type="EMBL" id="PVE43186.1"/>
    </source>
</evidence>
<dbReference type="AlphaFoldDB" id="A0A2T7UEQ9"/>